<proteinExistence type="predicted"/>
<organism evidence="1">
    <name type="scientific">uncultured Caudovirales phage</name>
    <dbReference type="NCBI Taxonomy" id="2100421"/>
    <lineage>
        <taxon>Viruses</taxon>
        <taxon>Duplodnaviria</taxon>
        <taxon>Heunggongvirae</taxon>
        <taxon>Uroviricota</taxon>
        <taxon>Caudoviricetes</taxon>
        <taxon>Peduoviridae</taxon>
        <taxon>Maltschvirus</taxon>
        <taxon>Maltschvirus maltsch</taxon>
    </lineage>
</organism>
<protein>
    <submittedName>
        <fullName evidence="1">Essential recombination function protein</fullName>
    </submittedName>
</protein>
<dbReference type="EMBL" id="LR797499">
    <property type="protein sequence ID" value="CAB4220031.1"/>
    <property type="molecule type" value="Genomic_DNA"/>
</dbReference>
<gene>
    <name evidence="1" type="ORF">UFOVP1624_45</name>
</gene>
<dbReference type="Pfam" id="PF04404">
    <property type="entry name" value="ERF"/>
    <property type="match status" value="1"/>
</dbReference>
<dbReference type="InterPro" id="IPR007499">
    <property type="entry name" value="ERF_bacteria_virus"/>
</dbReference>
<sequence length="221" mass="24469">MHHCDTDEINSTYISPNQGFKKARCRSFQPSKFLCLGLPFNTKKMKTSDTIGEIAKALHKFHSEVGKIKKGSNNPFFKSKYAALPDILDAISEPLSSAELVIVQFPCDNWGLTTRLLHVSGEYFEETYHMTPVKQTPQDAGSVITYQRRYAIGAILNLNIDEDDDGNKASTPSKAATLLPLTIGSEEFAKCKQALLNGYTIGKIKSKYSMTPDVEKALLNG</sequence>
<reference evidence="1" key="1">
    <citation type="submission" date="2020-05" db="EMBL/GenBank/DDBJ databases">
        <authorList>
            <person name="Chiriac C."/>
            <person name="Salcher M."/>
            <person name="Ghai R."/>
            <person name="Kavagutti S V."/>
        </authorList>
    </citation>
    <scope>NUCLEOTIDE SEQUENCE</scope>
</reference>
<evidence type="ECO:0000313" key="1">
    <source>
        <dbReference type="EMBL" id="CAB4220031.1"/>
    </source>
</evidence>
<name>A0A6J5SZC9_9CAUD</name>
<accession>A0A6J5SZC9</accession>